<feature type="signal peptide" evidence="1">
    <location>
        <begin position="1"/>
        <end position="32"/>
    </location>
</feature>
<keyword evidence="3" id="KW-1185">Reference proteome</keyword>
<gene>
    <name evidence="2" type="ORF">GYA93_10345</name>
</gene>
<dbReference type="Proteomes" id="UP000466307">
    <property type="component" value="Unassembled WGS sequence"/>
</dbReference>
<proteinExistence type="predicted"/>
<reference evidence="2 3" key="1">
    <citation type="submission" date="2020-01" db="EMBL/GenBank/DDBJ databases">
        <title>Investigation of new actinobacteria for the biodesulphurisation of diesel fuel.</title>
        <authorList>
            <person name="Athi Narayanan S.M."/>
        </authorList>
    </citation>
    <scope>NUCLEOTIDE SEQUENCE [LARGE SCALE GENOMIC DNA]</scope>
    <source>
        <strain evidence="2 3">213E</strain>
    </source>
</reference>
<dbReference type="PANTHER" id="PTHR34853:SF1">
    <property type="entry name" value="LIPASE 5"/>
    <property type="match status" value="1"/>
</dbReference>
<dbReference type="InterPro" id="IPR029058">
    <property type="entry name" value="AB_hydrolase_fold"/>
</dbReference>
<evidence type="ECO:0000313" key="2">
    <source>
        <dbReference type="EMBL" id="NDK89977.1"/>
    </source>
</evidence>
<dbReference type="RefSeq" id="WP_059035682.1">
    <property type="nucleotide sequence ID" value="NZ_JAADZU010000027.1"/>
</dbReference>
<dbReference type="GO" id="GO:0016042">
    <property type="term" value="P:lipid catabolic process"/>
    <property type="evidence" value="ECO:0007669"/>
    <property type="project" value="InterPro"/>
</dbReference>
<comment type="caution">
    <text evidence="2">The sequence shown here is derived from an EMBL/GenBank/DDBJ whole genome shotgun (WGS) entry which is preliminary data.</text>
</comment>
<name>A0A7K3LQZ9_9ACTN</name>
<feature type="chain" id="PRO_5029443871" evidence="1">
    <location>
        <begin position="33"/>
        <end position="431"/>
    </location>
</feature>
<dbReference type="PANTHER" id="PTHR34853">
    <property type="match status" value="1"/>
</dbReference>
<protein>
    <submittedName>
        <fullName evidence="2">Lipase</fullName>
    </submittedName>
</protein>
<dbReference type="Pfam" id="PF03583">
    <property type="entry name" value="LIP"/>
    <property type="match status" value="1"/>
</dbReference>
<dbReference type="AlphaFoldDB" id="A0A7K3LQZ9"/>
<dbReference type="Gene3D" id="1.10.260.130">
    <property type="match status" value="1"/>
</dbReference>
<organism evidence="2 3">
    <name type="scientific">Gordonia desulfuricans</name>
    <dbReference type="NCBI Taxonomy" id="89051"/>
    <lineage>
        <taxon>Bacteria</taxon>
        <taxon>Bacillati</taxon>
        <taxon>Actinomycetota</taxon>
        <taxon>Actinomycetes</taxon>
        <taxon>Mycobacteriales</taxon>
        <taxon>Gordoniaceae</taxon>
        <taxon>Gordonia</taxon>
    </lineage>
</organism>
<evidence type="ECO:0000313" key="3">
    <source>
        <dbReference type="Proteomes" id="UP000466307"/>
    </source>
</evidence>
<dbReference type="Gene3D" id="3.40.50.1820">
    <property type="entry name" value="alpha/beta hydrolase"/>
    <property type="match status" value="1"/>
</dbReference>
<accession>A0A7K3LQZ9</accession>
<keyword evidence="1" id="KW-0732">Signal</keyword>
<dbReference type="GO" id="GO:0004806">
    <property type="term" value="F:triacylglycerol lipase activity"/>
    <property type="evidence" value="ECO:0007669"/>
    <property type="project" value="InterPro"/>
</dbReference>
<sequence>MTFIRRARIRGIVPFALAAALAGSVGAGTAAASPTAAPQPGPLASLSTQLDDVARAVAPTPDPFYSHAPIAAGTPLGTVLRSEPAQVPLVTAQVPGVRASRILYVTTGAHGNRDAASAVVLVPPQRPSDKSRALIASGIADESLGAYCRPTSSLDNTSPVSRFRNSGPFDSAMPSLRAGHTVLVADLVNDGGPAPAASLLPRTSGHALLDGARAALHLPGTGLDASSTVALYGPSGGGAGAAAFGAELAPTYAPDLHIPAAVLGQIVPDHHNFIKANSGSVGAGFAFADLLGLQVGHPEMRIDEKLNPLGRKVAEVFRSSCTFPAYTALSHLPLEALFEPGHSPYAEADYRTAFATQALATPTSPTPTATLRITRCDSNLSPVSVTPVGDIAGAASAYRAAGADVSTRVVSCLGSVTDVYAPDLAWLLEQV</sequence>
<evidence type="ECO:0000256" key="1">
    <source>
        <dbReference type="SAM" id="SignalP"/>
    </source>
</evidence>
<dbReference type="EMBL" id="JAADZU010000027">
    <property type="protein sequence ID" value="NDK89977.1"/>
    <property type="molecule type" value="Genomic_DNA"/>
</dbReference>
<dbReference type="InterPro" id="IPR005152">
    <property type="entry name" value="Lipase_secreted"/>
</dbReference>